<reference evidence="2" key="1">
    <citation type="submission" date="2025-08" db="UniProtKB">
        <authorList>
            <consortium name="RefSeq"/>
        </authorList>
    </citation>
    <scope>IDENTIFICATION</scope>
    <source>
        <tissue evidence="2">Blood</tissue>
    </source>
</reference>
<proteinExistence type="predicted"/>
<dbReference type="RefSeq" id="XP_074231143.1">
    <property type="nucleotide sequence ID" value="XM_074375042.1"/>
</dbReference>
<keyword evidence="1" id="KW-1185">Reference proteome</keyword>
<name>A0AC58R9D4_CAMBA</name>
<gene>
    <name evidence="2" type="primary">KIF21A</name>
</gene>
<dbReference type="Proteomes" id="UP001732780">
    <property type="component" value="Chromosome 12"/>
</dbReference>
<evidence type="ECO:0000313" key="2">
    <source>
        <dbReference type="RefSeq" id="XP_074231143.1"/>
    </source>
</evidence>
<accession>A0AC58R9D4</accession>
<sequence length="1642" mass="183499">MWGAPDESSVRVAVRIRPQLAKERIEGCHICTSVTPGEPQVFLGKDKAFTFDYVFDLDSQQEQIYTQCIEKLIEGCFEGYNATVFAYGQTGAGKTYTMGTGFDVNIIEEEQGIISRAVKHLFKGIEEKKHTSMKNGLPPPDFKVNAQFLELYNEEVLDLFDTTRDIDAKNKKSNIRIHEDSAGGIYTVGVTTRTVNTESEMMQCLKLGALSRTTASTQMNVQSSRSHAIFTIHLCQTRICPQIDAENATDNKVISESSQMNEFETLTAKFHFVDLAGSERLKRTGATGERAKEGISINCGLLALGNVISALGDKSKRATHVPYRDSKLTRLLQDSLGGNSQTIMIACVSPSDRDFMETLNTLKYANRARNIKNKVMVNQDRASQQISALRGEITRLQMELMEYKTGKRIINEEGVESINDMFHENAMLQTENNNLRVRIKAMQETVDALRARITQLVSDQANQVLARAGEGNEEISNMIHSYIKEIEDLRAKLLESEAVNENLRKNLTRATARSPYFSGSSAFSPIVSSDKETIEIIDLAKKDLEKLKRKEKKKKKSVAGKEDTIDTDQEKKEEKGISERESNELEVEESQEVSDHEDEEEEEEEEEDDIEGGESSDESDSESDEKANYQADLANITCEIAIKQKLIDELENSQRRLQTLKKQYEEKLMMLQHKIRDTQLERDQVLQNLGSVESYSEEKAKKVRSEYEKKLQAMNKELQRLQTAQKEHARLLKNQSQYEKQLKKLQQDVMEMKKTKVRLMKQMKEEQEKSRLTESRRNREIAQLKKDQRKRDHQLRLLEAQKRNQEVVLRRKTEEVTALRRQVRPMSDKVAGKVTRKLSSSDSPVQDTGPSATAVETDASRAGAQQRMRVPVARVQALPTPTTNGTRKKYQRKGLTGRVFISKTARMKWQLLERRVTDIIMQKMTISNMEADMNRLLKQREELTKRREKLSKRREKIIKESGEGDKSVVNISEEMESLTANIDYINDSISDCQANIMQMEEAKEEGETLDITAVINACTLTEARYLLDHFLSMGINKGLQAAQKEAQIKVLEGRLKQTEITSATQNQLLFHMLKEKAELNPELDALLGHALQDLDSVPLENVEDSTDDDVPLHSPGSEGGSLSSDLMKLCGEVKPKSKARRRTTTQMELLYADSSELASDTSAGDASLPGPLTPVAEGQEIGMHTETSTSAREKELPPPSGFPSKIGSISRQSSLSEKKLPEPSPVARRKAYEKAEKPKTKEQKHSDSGASEASLSPPSSPPSRPRNELNVFNRLTVSQGHTSVQQDKGIINPFPASKGIRTSPLQCVHRAEGHTKAVLCVDATDDLLFTGSKDRTCKVWNLVTGQEIMSLGGHPNNVVSVKYCNYTSLVFTVSTSYIKVWDIRDSAKCIRTLTSSGQVTIGDACSASTSRTVAIPSGENQINQIALNPTGTFLYAASGNAVRMWDLKRFQSTGKLTGHLGPVMCLIVDQISSGQDLIITGSKDHYIKMFDVTEGALGTVSPTHNFEPPHYDGIEALTMQGDNLFSGSRDNGIKKWDLAQKDLLQQVPNAHKDWVCALGMVPGHPVLLSGCRGGILKLWNMDNLVPVGEMKGHDSPINAICVNSTHVFTAADDRTVRIWKARNLQDGQMSDTGDLGEDIASS</sequence>
<organism evidence="1 2">
    <name type="scientific">Camelus bactrianus</name>
    <name type="common">Bactrian camel</name>
    <dbReference type="NCBI Taxonomy" id="9837"/>
    <lineage>
        <taxon>Eukaryota</taxon>
        <taxon>Metazoa</taxon>
        <taxon>Chordata</taxon>
        <taxon>Craniata</taxon>
        <taxon>Vertebrata</taxon>
        <taxon>Euteleostomi</taxon>
        <taxon>Mammalia</taxon>
        <taxon>Eutheria</taxon>
        <taxon>Laurasiatheria</taxon>
        <taxon>Artiodactyla</taxon>
        <taxon>Tylopoda</taxon>
        <taxon>Camelidae</taxon>
        <taxon>Camelus</taxon>
    </lineage>
</organism>
<protein>
    <submittedName>
        <fullName evidence="2">Kinesin-like protein KIF21A isoform X16</fullName>
    </submittedName>
</protein>
<evidence type="ECO:0000313" key="1">
    <source>
        <dbReference type="Proteomes" id="UP001732780"/>
    </source>
</evidence>